<dbReference type="Gene3D" id="3.10.20.90">
    <property type="entry name" value="Phosphatidylinositol 3-kinase Catalytic Subunit, Chain A, domain 1"/>
    <property type="match status" value="1"/>
</dbReference>
<evidence type="ECO:0000256" key="4">
    <source>
        <dbReference type="ARBA" id="ARBA00022499"/>
    </source>
</evidence>
<evidence type="ECO:0000256" key="6">
    <source>
        <dbReference type="ARBA" id="ARBA00023006"/>
    </source>
</evidence>
<dbReference type="GO" id="GO:0000045">
    <property type="term" value="P:autophagosome assembly"/>
    <property type="evidence" value="ECO:0007669"/>
    <property type="project" value="InterPro"/>
</dbReference>
<dbReference type="PANTHER" id="PTHR13385">
    <property type="entry name" value="AUTOPHAGY PROTEIN 12"/>
    <property type="match status" value="1"/>
</dbReference>
<dbReference type="SUPFAM" id="SSF54236">
    <property type="entry name" value="Ubiquitin-like"/>
    <property type="match status" value="1"/>
</dbReference>
<keyword evidence="6 7" id="KW-0072">Autophagy</keyword>
<organism evidence="8 9">
    <name type="scientific">Ogataea polymorpha</name>
    <dbReference type="NCBI Taxonomy" id="460523"/>
    <lineage>
        <taxon>Eukaryota</taxon>
        <taxon>Fungi</taxon>
        <taxon>Dikarya</taxon>
        <taxon>Ascomycota</taxon>
        <taxon>Saccharomycotina</taxon>
        <taxon>Pichiomycetes</taxon>
        <taxon>Pichiales</taxon>
        <taxon>Pichiaceae</taxon>
        <taxon>Ogataea</taxon>
    </lineage>
</organism>
<comment type="similarity">
    <text evidence="2 7">Belongs to the ATG12 family.</text>
</comment>
<dbReference type="CDD" id="cd01612">
    <property type="entry name" value="Ubl_ATG12"/>
    <property type="match status" value="1"/>
</dbReference>
<evidence type="ECO:0000256" key="5">
    <source>
        <dbReference type="ARBA" id="ARBA00022786"/>
    </source>
</evidence>
<keyword evidence="4 7" id="KW-1017">Isopeptide bond</keyword>
<comment type="caution">
    <text evidence="8">The sequence shown here is derived from an EMBL/GenBank/DDBJ whole genome shotgun (WGS) entry which is preliminary data.</text>
</comment>
<dbReference type="GO" id="GO:0097352">
    <property type="term" value="P:autophagosome maturation"/>
    <property type="evidence" value="ECO:0007669"/>
    <property type="project" value="TreeGrafter"/>
</dbReference>
<dbReference type="InterPro" id="IPR029071">
    <property type="entry name" value="Ubiquitin-like_domsf"/>
</dbReference>
<dbReference type="GO" id="GO:0034045">
    <property type="term" value="C:phagophore assembly site membrane"/>
    <property type="evidence" value="ECO:0007669"/>
    <property type="project" value="UniProtKB-SubCell"/>
</dbReference>
<dbReference type="GO" id="GO:0034727">
    <property type="term" value="P:piecemeal microautophagy of the nucleus"/>
    <property type="evidence" value="ECO:0007669"/>
    <property type="project" value="TreeGrafter"/>
</dbReference>
<dbReference type="InterPro" id="IPR007242">
    <property type="entry name" value="Atg12"/>
</dbReference>
<evidence type="ECO:0000256" key="7">
    <source>
        <dbReference type="RuleBase" id="RU361201"/>
    </source>
</evidence>
<reference evidence="8" key="1">
    <citation type="journal article" date="2021" name="Open Biol.">
        <title>Shared evolutionary footprints suggest mitochondrial oxidative damage underlies multiple complex I losses in fungi.</title>
        <authorList>
            <person name="Schikora-Tamarit M.A."/>
            <person name="Marcet-Houben M."/>
            <person name="Nosek J."/>
            <person name="Gabaldon T."/>
        </authorList>
    </citation>
    <scope>NUCLEOTIDE SEQUENCE</scope>
    <source>
        <strain evidence="8">NCAIM Y.01608</strain>
    </source>
</reference>
<dbReference type="GO" id="GO:0034274">
    <property type="term" value="C:Atg12-Atg5-Atg16 complex"/>
    <property type="evidence" value="ECO:0007669"/>
    <property type="project" value="TreeGrafter"/>
</dbReference>
<evidence type="ECO:0000256" key="1">
    <source>
        <dbReference type="ARBA" id="ARBA00004623"/>
    </source>
</evidence>
<dbReference type="EMBL" id="JAEUBD010000983">
    <property type="protein sequence ID" value="KAH3669587.1"/>
    <property type="molecule type" value="Genomic_DNA"/>
</dbReference>
<reference evidence="8" key="2">
    <citation type="submission" date="2021-01" db="EMBL/GenBank/DDBJ databases">
        <authorList>
            <person name="Schikora-Tamarit M.A."/>
        </authorList>
    </citation>
    <scope>NUCLEOTIDE SEQUENCE</scope>
    <source>
        <strain evidence="8">NCAIM Y.01608</strain>
    </source>
</reference>
<dbReference type="GO" id="GO:0019776">
    <property type="term" value="F:Atg8-family ligase activity"/>
    <property type="evidence" value="ECO:0007669"/>
    <property type="project" value="TreeGrafter"/>
</dbReference>
<evidence type="ECO:0000256" key="2">
    <source>
        <dbReference type="ARBA" id="ARBA00007778"/>
    </source>
</evidence>
<sequence>MSDKDLASSLMELNIKVGTTDIPQTIAEEQNQVSDTKEEVLDDETTIKNDPQKTKITLNQSMMLSKLPAKTTSAVLSVSKPTESKIQIRFKSIGSVDQVSPAVFKISKSSKFSSILRFLELKLGKKVYCYLNNSVSPNPDEELENLYNIFRVGDELIVSYCNIVAFG</sequence>
<gene>
    <name evidence="8" type="ORF">OGATHE_002399</name>
</gene>
<name>A0A9P8PCQ9_9ASCO</name>
<evidence type="ECO:0000313" key="8">
    <source>
        <dbReference type="EMBL" id="KAH3669587.1"/>
    </source>
</evidence>
<evidence type="ECO:0000256" key="3">
    <source>
        <dbReference type="ARBA" id="ARBA00015875"/>
    </source>
</evidence>
<dbReference type="GO" id="GO:0015031">
    <property type="term" value="P:protein transport"/>
    <property type="evidence" value="ECO:0007669"/>
    <property type="project" value="UniProtKB-KW"/>
</dbReference>
<dbReference type="Proteomes" id="UP000788993">
    <property type="component" value="Unassembled WGS sequence"/>
</dbReference>
<keyword evidence="9" id="KW-1185">Reference proteome</keyword>
<keyword evidence="7" id="KW-0813">Transport</keyword>
<comment type="subunit">
    <text evidence="7">Forms a conjugate with ATG5.</text>
</comment>
<accession>A0A9P8PCQ9</accession>
<keyword evidence="5 7" id="KW-0833">Ubl conjugation pathway</keyword>
<protein>
    <recommendedName>
        <fullName evidence="3 7">Ubiquitin-like protein ATG12</fullName>
    </recommendedName>
</protein>
<dbReference type="GO" id="GO:0061723">
    <property type="term" value="P:glycophagy"/>
    <property type="evidence" value="ECO:0007669"/>
    <property type="project" value="TreeGrafter"/>
</dbReference>
<dbReference type="PANTHER" id="PTHR13385:SF0">
    <property type="entry name" value="UBIQUITIN-LIKE PROTEIN ATG12"/>
    <property type="match status" value="1"/>
</dbReference>
<keyword evidence="7" id="KW-0472">Membrane</keyword>
<dbReference type="AlphaFoldDB" id="A0A9P8PCQ9"/>
<comment type="subcellular location">
    <subcellularLocation>
        <location evidence="1 7">Preautophagosomal structure membrane</location>
        <topology evidence="1 7">Peripheral membrane protein</topology>
    </subcellularLocation>
</comment>
<proteinExistence type="inferred from homology"/>
<dbReference type="GO" id="GO:0000422">
    <property type="term" value="P:autophagy of mitochondrion"/>
    <property type="evidence" value="ECO:0007669"/>
    <property type="project" value="TreeGrafter"/>
</dbReference>
<dbReference type="GO" id="GO:0000421">
    <property type="term" value="C:autophagosome membrane"/>
    <property type="evidence" value="ECO:0007669"/>
    <property type="project" value="TreeGrafter"/>
</dbReference>
<keyword evidence="7" id="KW-0653">Protein transport</keyword>
<dbReference type="Pfam" id="PF04110">
    <property type="entry name" value="APG12"/>
    <property type="match status" value="1"/>
</dbReference>
<comment type="function">
    <text evidence="7">Ubiquitin-like protein involved in cytoplasm to vacuole transport (Cvt), autophagy vesicles formation, mitophagy, and nucleophagy.</text>
</comment>
<evidence type="ECO:0000313" key="9">
    <source>
        <dbReference type="Proteomes" id="UP000788993"/>
    </source>
</evidence>